<dbReference type="Gene3D" id="1.25.40.10">
    <property type="entry name" value="Tetratricopeptide repeat domain"/>
    <property type="match status" value="2"/>
</dbReference>
<dbReference type="Pfam" id="PF13181">
    <property type="entry name" value="TPR_8"/>
    <property type="match status" value="1"/>
</dbReference>
<dbReference type="Pfam" id="PF13469">
    <property type="entry name" value="Sulfotransfer_3"/>
    <property type="match status" value="1"/>
</dbReference>
<dbReference type="InterPro" id="IPR027417">
    <property type="entry name" value="P-loop_NTPase"/>
</dbReference>
<dbReference type="Proteomes" id="UP000029391">
    <property type="component" value="Unassembled WGS sequence"/>
</dbReference>
<accession>A0A091BBT1</accession>
<dbReference type="OrthoDB" id="9766687at2"/>
<dbReference type="EMBL" id="AWXU01000024">
    <property type="protein sequence ID" value="KFN50118.1"/>
    <property type="molecule type" value="Genomic_DNA"/>
</dbReference>
<gene>
    <name evidence="3" type="ORF">P873_08305</name>
</gene>
<dbReference type="PROSITE" id="PS50005">
    <property type="entry name" value="TPR"/>
    <property type="match status" value="1"/>
</dbReference>
<dbReference type="eggNOG" id="COG0457">
    <property type="taxonomic scope" value="Bacteria"/>
</dbReference>
<dbReference type="SUPFAM" id="SSF52540">
    <property type="entry name" value="P-loop containing nucleoside triphosphate hydrolases"/>
    <property type="match status" value="1"/>
</dbReference>
<dbReference type="InterPro" id="IPR019734">
    <property type="entry name" value="TPR_rpt"/>
</dbReference>
<proteinExistence type="predicted"/>
<dbReference type="SMART" id="SM00028">
    <property type="entry name" value="TPR"/>
    <property type="match status" value="6"/>
</dbReference>
<dbReference type="Pfam" id="PF14559">
    <property type="entry name" value="TPR_19"/>
    <property type="match status" value="1"/>
</dbReference>
<protein>
    <recommendedName>
        <fullName evidence="5">Sulfotransferase</fullName>
    </recommendedName>
</protein>
<evidence type="ECO:0008006" key="5">
    <source>
        <dbReference type="Google" id="ProtNLM"/>
    </source>
</evidence>
<dbReference type="Gene3D" id="3.40.50.300">
    <property type="entry name" value="P-loop containing nucleotide triphosphate hydrolases"/>
    <property type="match status" value="1"/>
</dbReference>
<evidence type="ECO:0000256" key="2">
    <source>
        <dbReference type="PROSITE-ProRule" id="PRU00339"/>
    </source>
</evidence>
<keyword evidence="4" id="KW-1185">Reference proteome</keyword>
<name>A0A091BBT1_9GAMM</name>
<reference evidence="3 4" key="1">
    <citation type="submission" date="2013-09" db="EMBL/GenBank/DDBJ databases">
        <title>Genome sequencing of Arenimonas composti.</title>
        <authorList>
            <person name="Chen F."/>
            <person name="Wang G."/>
        </authorList>
    </citation>
    <scope>NUCLEOTIDE SEQUENCE [LARGE SCALE GENOMIC DNA]</scope>
    <source>
        <strain evidence="3 4">TR7-09</strain>
    </source>
</reference>
<dbReference type="SUPFAM" id="SSF48452">
    <property type="entry name" value="TPR-like"/>
    <property type="match status" value="2"/>
</dbReference>
<keyword evidence="2" id="KW-0802">TPR repeat</keyword>
<evidence type="ECO:0000313" key="4">
    <source>
        <dbReference type="Proteomes" id="UP000029391"/>
    </source>
</evidence>
<dbReference type="InterPro" id="IPR011990">
    <property type="entry name" value="TPR-like_helical_dom_sf"/>
</dbReference>
<dbReference type="RefSeq" id="WP_043797489.1">
    <property type="nucleotide sequence ID" value="NZ_AUFF01000003.1"/>
</dbReference>
<sequence>MKNVAEASAPLSDVYAHAVRLLENGRADLAAAQAREILRAVCTHPPSELLLAQAEAASGDEASAVLRLRRLAAAHVDWGAPLLELGRIQARQGDGTGAIASLRTAVARTPGLPQAWLALGDHLAATGDEAGAQQAYAEHVRHATTDPRLMTAAAALADGQLPEAERLLRRHLHAAPTDVAAIRMMAELAARIGRHEDAERLLRRAIALAPRFLAARLNLATLLHRLNRPEEALAELDVLLAADSRHPGGRNLKAVVLSRIGDCAPAIEIYEQLLREYPEHGRIWLSLGHALKTEGERERAIAAYRRSIALEPGFGEAWWSLANLKTFRFAADDIAAMRTQLQRGDIENDQRAQFEFALAKALEDCGDHAASFAHYESGNALRRRSLPYRPADATARVRRAVRLLQPGFLRERAGAGHPAPDPIFVIGLPRAGSTLVEQILSSHPQVEGTMELPEIIGLSNRLRREAGDGGGYHELLATLTPGELRDLGQTYLDRTRVHRKLGRPFFIDKMPNNFLHVGLIHLILPNARIVDVRRHPLACCFSGFKQYFARGQAFSYGLADLGTYYRDYVALMAHVDDVLPGRVHRVIYEELVADTEAEVRRLLAHCGLSFDPACLRFFENDRPVRTASSEQVRQPIYRDGVDHWRHFEPWLGPLKAALGDVLDHYPDVPKGIAAGYR</sequence>
<keyword evidence="1" id="KW-0808">Transferase</keyword>
<comment type="caution">
    <text evidence="3">The sequence shown here is derived from an EMBL/GenBank/DDBJ whole genome shotgun (WGS) entry which is preliminary data.</text>
</comment>
<dbReference type="PANTHER" id="PTHR12788">
    <property type="entry name" value="PROTEIN-TYROSINE SULFOTRANSFERASE 2"/>
    <property type="match status" value="1"/>
</dbReference>
<feature type="repeat" description="TPR" evidence="2">
    <location>
        <begin position="281"/>
        <end position="314"/>
    </location>
</feature>
<dbReference type="AlphaFoldDB" id="A0A091BBT1"/>
<evidence type="ECO:0000313" key="3">
    <source>
        <dbReference type="EMBL" id="KFN50118.1"/>
    </source>
</evidence>
<dbReference type="InterPro" id="IPR026634">
    <property type="entry name" value="TPST-like"/>
</dbReference>
<dbReference type="PANTHER" id="PTHR12788:SF10">
    <property type="entry name" value="PROTEIN-TYROSINE SULFOTRANSFERASE"/>
    <property type="match status" value="1"/>
</dbReference>
<evidence type="ECO:0000256" key="1">
    <source>
        <dbReference type="ARBA" id="ARBA00022679"/>
    </source>
</evidence>
<organism evidence="3 4">
    <name type="scientific">Arenimonas composti TR7-09 = DSM 18010</name>
    <dbReference type="NCBI Taxonomy" id="1121013"/>
    <lineage>
        <taxon>Bacteria</taxon>
        <taxon>Pseudomonadati</taxon>
        <taxon>Pseudomonadota</taxon>
        <taxon>Gammaproteobacteria</taxon>
        <taxon>Lysobacterales</taxon>
        <taxon>Lysobacteraceae</taxon>
        <taxon>Arenimonas</taxon>
    </lineage>
</organism>
<dbReference type="Pfam" id="PF13432">
    <property type="entry name" value="TPR_16"/>
    <property type="match status" value="1"/>
</dbReference>
<dbReference type="STRING" id="1121013.GCA_000426365_01854"/>
<dbReference type="GO" id="GO:0008476">
    <property type="term" value="F:protein-tyrosine sulfotransferase activity"/>
    <property type="evidence" value="ECO:0007669"/>
    <property type="project" value="InterPro"/>
</dbReference>